<dbReference type="Proteomes" id="UP000783742">
    <property type="component" value="Unassembled WGS sequence"/>
</dbReference>
<sequence length="171" mass="19841">MKLKGKLKNISYNKFGKPLITLELERYLDVNRINDLQEDELLNINLSNAKDSRTLRQNNLLWAIISDIDKKINGIPSEITRWELYVQGIEEVGAEFEDVIIPSKSLKIFKGAFRAYKVLQEQGDRILLRCFIGSSKFDTKQMGDLIDYFIKKASELGITIVDYRLEYAKLF</sequence>
<protein>
    <submittedName>
        <fullName evidence="1">Uncharacterized protein</fullName>
    </submittedName>
</protein>
<reference evidence="1 2" key="1">
    <citation type="submission" date="2021-06" db="EMBL/GenBank/DDBJ databases">
        <authorList>
            <person name="Sun Q."/>
            <person name="Li D."/>
        </authorList>
    </citation>
    <scope>NUCLEOTIDE SEQUENCE [LARGE SCALE GENOMIC DNA]</scope>
    <source>
        <strain evidence="1 2">MSJ-1</strain>
    </source>
</reference>
<comment type="caution">
    <text evidence="1">The sequence shown here is derived from an EMBL/GenBank/DDBJ whole genome shotgun (WGS) entry which is preliminary data.</text>
</comment>
<dbReference type="EMBL" id="JAHLQO010000004">
    <property type="protein sequence ID" value="MBU5669565.1"/>
    <property type="molecule type" value="Genomic_DNA"/>
</dbReference>
<organism evidence="1 2">
    <name type="scientific">Peptoniphilus ovalis</name>
    <dbReference type="NCBI Taxonomy" id="2841503"/>
    <lineage>
        <taxon>Bacteria</taxon>
        <taxon>Bacillati</taxon>
        <taxon>Bacillota</taxon>
        <taxon>Tissierellia</taxon>
        <taxon>Tissierellales</taxon>
        <taxon>Peptoniphilaceae</taxon>
        <taxon>Peptoniphilus</taxon>
    </lineage>
</organism>
<gene>
    <name evidence="1" type="ORF">KQI68_06890</name>
</gene>
<evidence type="ECO:0000313" key="2">
    <source>
        <dbReference type="Proteomes" id="UP000783742"/>
    </source>
</evidence>
<proteinExistence type="predicted"/>
<name>A0ABS6FHC0_9FIRM</name>
<accession>A0ABS6FHC0</accession>
<keyword evidence="2" id="KW-1185">Reference proteome</keyword>
<evidence type="ECO:0000313" key="1">
    <source>
        <dbReference type="EMBL" id="MBU5669565.1"/>
    </source>
</evidence>
<dbReference type="RefSeq" id="WP_216549401.1">
    <property type="nucleotide sequence ID" value="NZ_JAHLQO010000004.1"/>
</dbReference>